<dbReference type="Pfam" id="PF00004">
    <property type="entry name" value="AAA"/>
    <property type="match status" value="1"/>
</dbReference>
<dbReference type="Gene3D" id="1.20.5.190">
    <property type="match status" value="1"/>
</dbReference>
<dbReference type="SUPFAM" id="SSF52540">
    <property type="entry name" value="P-loop containing nucleoside triphosphate hydrolases"/>
    <property type="match status" value="1"/>
</dbReference>
<gene>
    <name evidence="4" type="primary">LOC113206385</name>
</gene>
<dbReference type="Pfam" id="PF00612">
    <property type="entry name" value="IQ"/>
    <property type="match status" value="1"/>
</dbReference>
<proteinExistence type="predicted"/>
<evidence type="ECO:0000313" key="4">
    <source>
        <dbReference type="RefSeq" id="XP_052120106.1"/>
    </source>
</evidence>
<keyword evidence="3" id="KW-1185">Reference proteome</keyword>
<dbReference type="SMART" id="SM00015">
    <property type="entry name" value="IQ"/>
    <property type="match status" value="1"/>
</dbReference>
<dbReference type="PROSITE" id="PS50096">
    <property type="entry name" value="IQ"/>
    <property type="match status" value="1"/>
</dbReference>
<feature type="domain" description="ATPase AAA-type core" evidence="2">
    <location>
        <begin position="666"/>
        <end position="786"/>
    </location>
</feature>
<evidence type="ECO:0000313" key="3">
    <source>
        <dbReference type="Proteomes" id="UP000504606"/>
    </source>
</evidence>
<dbReference type="AlphaFoldDB" id="A0A9C6WSF5"/>
<dbReference type="RefSeq" id="XP_052120106.1">
    <property type="nucleotide sequence ID" value="XM_052264146.1"/>
</dbReference>
<dbReference type="GO" id="GO:0016887">
    <property type="term" value="F:ATP hydrolysis activity"/>
    <property type="evidence" value="ECO:0007669"/>
    <property type="project" value="InterPro"/>
</dbReference>
<dbReference type="KEGG" id="foc:113206385"/>
<sequence>MSHATYNAMWREAQLQLRQLMARDQRLQRRQRETDKRGSLGWVLRLYADYIRITRTLDECHDQIVQPQKRLLIRRLLDGCIGRLLELKHELYTELDKSNFHYIDDLLIERRLTHEDLEIPAPRYYRWENELELQRRREFIDRVQAKMAEEAARGSTAEAASGAAEAVAVEAAGVEEPAAGAGTRARRMRELLAEQHEVAVQEPAEVRALREATTLIQTHERARQNRIQSFNRRRWMQQRYQQPTAKKDRPDPDALDRAAVTLQRHVRGHQARKRVRKYREREDTLIGMLMPRAVDYSYRARVEEVRALRRALRRDLQAAYEAAVAREHEWVDRELSPDIFDDLGDEMREWIRSWWYDVLKLPKYPPERERKLVGALLGLPKRTPKGMFPDVDPTLPGIPPRKLGGSNLVTAEFWCTSTEFKQVAELLARNKKGKGKGQGKPKLTREEKREQRQKRREAKRAEKQRHLAEKLTGFQLEESAVMPALAVAEREYRVDWEFVRPDDENPSEDPYTDLIRVDEVHAKQFELRQVIDDLMRVELEKLKDAVWREKHKRRKGRRKRRKGKRKKKKRGKRKRRGKKKKKDPTADKTPDELLEALVRAGVVRNSREARMEDFFGEPAYANFELRERCGDPLPALGDIRQAVREFCVLPLGSARAHELAPLVKSVLLAGPAQCGKSLLADVVCTETGALRMDLTPEAVAAARARYPGKKEWKLFLHTVNKVARLLAPTVIVMDDAHRNYYKRVPKPERALKPKKFARTLKKIVKGIKRPDRVLVLGTSNAPWLARGRKLVKAYQRHVFVPPLDYGSRALLWHQLIMQHKAVARDFEVTSGVSLSASDAHFL</sequence>
<dbReference type="InterPro" id="IPR003959">
    <property type="entry name" value="ATPase_AAA_core"/>
</dbReference>
<dbReference type="PANTHER" id="PTHR14690:SF9">
    <property type="entry name" value="GH08353P"/>
    <property type="match status" value="1"/>
</dbReference>
<organism evidence="3 4">
    <name type="scientific">Frankliniella occidentalis</name>
    <name type="common">Western flower thrips</name>
    <name type="synonym">Euthrips occidentalis</name>
    <dbReference type="NCBI Taxonomy" id="133901"/>
    <lineage>
        <taxon>Eukaryota</taxon>
        <taxon>Metazoa</taxon>
        <taxon>Ecdysozoa</taxon>
        <taxon>Arthropoda</taxon>
        <taxon>Hexapoda</taxon>
        <taxon>Insecta</taxon>
        <taxon>Pterygota</taxon>
        <taxon>Neoptera</taxon>
        <taxon>Paraneoptera</taxon>
        <taxon>Thysanoptera</taxon>
        <taxon>Terebrantia</taxon>
        <taxon>Thripoidea</taxon>
        <taxon>Thripidae</taxon>
        <taxon>Frankliniella</taxon>
    </lineage>
</organism>
<evidence type="ECO:0000256" key="1">
    <source>
        <dbReference type="SAM" id="MobiDB-lite"/>
    </source>
</evidence>
<dbReference type="InterPro" id="IPR052267">
    <property type="entry name" value="N-DRC_Component"/>
</dbReference>
<feature type="compositionally biased region" description="Basic residues" evidence="1">
    <location>
        <begin position="549"/>
        <end position="582"/>
    </location>
</feature>
<feature type="region of interest" description="Disordered" evidence="1">
    <location>
        <begin position="430"/>
        <end position="464"/>
    </location>
</feature>
<protein>
    <submittedName>
        <fullName evidence="4">Dynein regulatory complex protein 11-like</fullName>
    </submittedName>
</protein>
<dbReference type="InterPro" id="IPR027417">
    <property type="entry name" value="P-loop_NTPase"/>
</dbReference>
<dbReference type="GeneID" id="113206385"/>
<dbReference type="OrthoDB" id="6616786at2759"/>
<dbReference type="Gene3D" id="3.40.50.300">
    <property type="entry name" value="P-loop containing nucleotide triphosphate hydrolases"/>
    <property type="match status" value="1"/>
</dbReference>
<dbReference type="GO" id="GO:0005524">
    <property type="term" value="F:ATP binding"/>
    <property type="evidence" value="ECO:0007669"/>
    <property type="project" value="InterPro"/>
</dbReference>
<dbReference type="Proteomes" id="UP000504606">
    <property type="component" value="Unplaced"/>
</dbReference>
<feature type="region of interest" description="Disordered" evidence="1">
    <location>
        <begin position="548"/>
        <end position="591"/>
    </location>
</feature>
<dbReference type="PANTHER" id="PTHR14690">
    <property type="entry name" value="IQ MOTIF CONTAINING WITH AAA DOMAIN 1"/>
    <property type="match status" value="1"/>
</dbReference>
<name>A0A9C6WSF5_FRAOC</name>
<evidence type="ECO:0000259" key="2">
    <source>
        <dbReference type="Pfam" id="PF00004"/>
    </source>
</evidence>
<accession>A0A9C6WSF5</accession>
<reference evidence="4" key="1">
    <citation type="submission" date="2025-08" db="UniProtKB">
        <authorList>
            <consortium name="RefSeq"/>
        </authorList>
    </citation>
    <scope>IDENTIFICATION</scope>
    <source>
        <tissue evidence="4">Whole organism</tissue>
    </source>
</reference>
<feature type="compositionally biased region" description="Basic residues" evidence="1">
    <location>
        <begin position="430"/>
        <end position="439"/>
    </location>
</feature>
<dbReference type="InterPro" id="IPR000048">
    <property type="entry name" value="IQ_motif_EF-hand-BS"/>
</dbReference>